<dbReference type="EMBL" id="CM000366">
    <property type="protein sequence ID" value="EDX17223.1"/>
    <property type="molecule type" value="Genomic_DNA"/>
</dbReference>
<sequence>MFAAISSSEETRQRRANATLYFTHSGTLLKLLAHLGLARDKKPLTHKHFASERLWRTSQIDAFATNLAFLRYDCDKGKPQVLVLHQERVVRLPGCPQDQDLCPLATLRRIYANSVDHCDREKMCRV</sequence>
<dbReference type="InterPro" id="IPR029033">
    <property type="entry name" value="His_PPase_superfam"/>
</dbReference>
<name>B4R5C7_DROSI</name>
<evidence type="ECO:0000313" key="3">
    <source>
        <dbReference type="Proteomes" id="UP000000304"/>
    </source>
</evidence>
<gene>
    <name evidence="2" type="primary">Dsim\GD16214</name>
    <name evidence="2" type="ORF">Dsim_GD16214</name>
</gene>
<dbReference type="GO" id="GO:0003993">
    <property type="term" value="F:acid phosphatase activity"/>
    <property type="evidence" value="ECO:0007669"/>
    <property type="project" value="TreeGrafter"/>
</dbReference>
<evidence type="ECO:0000313" key="2">
    <source>
        <dbReference type="EMBL" id="EDX17223.1"/>
    </source>
</evidence>
<dbReference type="OMA" id="KERQFET"/>
<dbReference type="GO" id="GO:0052745">
    <property type="term" value="F:inositol phosphate phosphatase activity"/>
    <property type="evidence" value="ECO:0007669"/>
    <property type="project" value="TreeGrafter"/>
</dbReference>
<dbReference type="Proteomes" id="UP000000304">
    <property type="component" value="Chromosome X"/>
</dbReference>
<dbReference type="Pfam" id="PF00328">
    <property type="entry name" value="His_Phos_2"/>
    <property type="match status" value="1"/>
</dbReference>
<dbReference type="PANTHER" id="PTHR20963">
    <property type="entry name" value="MULTIPLE INOSITOL POLYPHOSPHATE PHOSPHATASE-RELATED"/>
    <property type="match status" value="1"/>
</dbReference>
<dbReference type="Gene3D" id="3.40.50.1240">
    <property type="entry name" value="Phosphoglycerate mutase-like"/>
    <property type="match status" value="1"/>
</dbReference>
<proteinExistence type="predicted"/>
<evidence type="ECO:0000256" key="1">
    <source>
        <dbReference type="ARBA" id="ARBA00022801"/>
    </source>
</evidence>
<reference evidence="2 3" key="1">
    <citation type="journal article" date="2007" name="Nature">
        <title>Evolution of genes and genomes on the Drosophila phylogeny.</title>
        <authorList>
            <consortium name="Drosophila 12 Genomes Consortium"/>
            <person name="Clark A.G."/>
            <person name="Eisen M.B."/>
            <person name="Smith D.R."/>
            <person name="Bergman C.M."/>
            <person name="Oliver B."/>
            <person name="Markow T.A."/>
            <person name="Kaufman T.C."/>
            <person name="Kellis M."/>
            <person name="Gelbart W."/>
            <person name="Iyer V.N."/>
            <person name="Pollard D.A."/>
            <person name="Sackton T.B."/>
            <person name="Larracuente A.M."/>
            <person name="Singh N.D."/>
            <person name="Abad J.P."/>
            <person name="Abt D.N."/>
            <person name="Adryan B."/>
            <person name="Aguade M."/>
            <person name="Akashi H."/>
            <person name="Anderson W.W."/>
            <person name="Aquadro C.F."/>
            <person name="Ardell D.H."/>
            <person name="Arguello R."/>
            <person name="Artieri C.G."/>
            <person name="Barbash D.A."/>
            <person name="Barker D."/>
            <person name="Barsanti P."/>
            <person name="Batterham P."/>
            <person name="Batzoglou S."/>
            <person name="Begun D."/>
            <person name="Bhutkar A."/>
            <person name="Blanco E."/>
            <person name="Bosak S.A."/>
            <person name="Bradley R.K."/>
            <person name="Brand A.D."/>
            <person name="Brent M.R."/>
            <person name="Brooks A.N."/>
            <person name="Brown R.H."/>
            <person name="Butlin R.K."/>
            <person name="Caggese C."/>
            <person name="Calvi B.R."/>
            <person name="Bernardo de Carvalho A."/>
            <person name="Caspi A."/>
            <person name="Castrezana S."/>
            <person name="Celniker S.E."/>
            <person name="Chang J.L."/>
            <person name="Chapple C."/>
            <person name="Chatterji S."/>
            <person name="Chinwalla A."/>
            <person name="Civetta A."/>
            <person name="Clifton S.W."/>
            <person name="Comeron J.M."/>
            <person name="Costello J.C."/>
            <person name="Coyne J.A."/>
            <person name="Daub J."/>
            <person name="David R.G."/>
            <person name="Delcher A.L."/>
            <person name="Delehaunty K."/>
            <person name="Do C.B."/>
            <person name="Ebling H."/>
            <person name="Edwards K."/>
            <person name="Eickbush T."/>
            <person name="Evans J.D."/>
            <person name="Filipski A."/>
            <person name="Findeiss S."/>
            <person name="Freyhult E."/>
            <person name="Fulton L."/>
            <person name="Fulton R."/>
            <person name="Garcia A.C."/>
            <person name="Gardiner A."/>
            <person name="Garfield D.A."/>
            <person name="Garvin B.E."/>
            <person name="Gibson G."/>
            <person name="Gilbert D."/>
            <person name="Gnerre S."/>
            <person name="Godfrey J."/>
            <person name="Good R."/>
            <person name="Gotea V."/>
            <person name="Gravely B."/>
            <person name="Greenberg A.J."/>
            <person name="Griffiths-Jones S."/>
            <person name="Gross S."/>
            <person name="Guigo R."/>
            <person name="Gustafson E.A."/>
            <person name="Haerty W."/>
            <person name="Hahn M.W."/>
            <person name="Halligan D.L."/>
            <person name="Halpern A.L."/>
            <person name="Halter G.M."/>
            <person name="Han M.V."/>
            <person name="Heger A."/>
            <person name="Hillier L."/>
            <person name="Hinrichs A.S."/>
            <person name="Holmes I."/>
            <person name="Hoskins R.A."/>
            <person name="Hubisz M.J."/>
            <person name="Hultmark D."/>
            <person name="Huntley M.A."/>
            <person name="Jaffe D.B."/>
            <person name="Jagadeeshan S."/>
            <person name="Jeck W.R."/>
            <person name="Johnson J."/>
            <person name="Jones C.D."/>
            <person name="Jordan W.C."/>
            <person name="Karpen G.H."/>
            <person name="Kataoka E."/>
            <person name="Keightley P.D."/>
            <person name="Kheradpour P."/>
            <person name="Kirkness E.F."/>
            <person name="Koerich L.B."/>
            <person name="Kristiansen K."/>
            <person name="Kudrna D."/>
            <person name="Kulathinal R.J."/>
            <person name="Kumar S."/>
            <person name="Kwok R."/>
            <person name="Lander E."/>
            <person name="Langley C.H."/>
            <person name="Lapoint R."/>
            <person name="Lazzaro B.P."/>
            <person name="Lee S.J."/>
            <person name="Levesque L."/>
            <person name="Li R."/>
            <person name="Lin C.F."/>
            <person name="Lin M.F."/>
            <person name="Lindblad-Toh K."/>
            <person name="Llopart A."/>
            <person name="Long M."/>
            <person name="Low L."/>
            <person name="Lozovsky E."/>
            <person name="Lu J."/>
            <person name="Luo M."/>
            <person name="Machado C.A."/>
            <person name="Makalowski W."/>
            <person name="Marzo M."/>
            <person name="Matsuda M."/>
            <person name="Matzkin L."/>
            <person name="McAllister B."/>
            <person name="McBride C.S."/>
            <person name="McKernan B."/>
            <person name="McKernan K."/>
            <person name="Mendez-Lago M."/>
            <person name="Minx P."/>
            <person name="Mollenhauer M.U."/>
            <person name="Montooth K."/>
            <person name="Mount S.M."/>
            <person name="Mu X."/>
            <person name="Myers E."/>
            <person name="Negre B."/>
            <person name="Newfeld S."/>
            <person name="Nielsen R."/>
            <person name="Noor M.A."/>
            <person name="O'Grady P."/>
            <person name="Pachter L."/>
            <person name="Papaceit M."/>
            <person name="Parisi M.J."/>
            <person name="Parisi M."/>
            <person name="Parts L."/>
            <person name="Pedersen J.S."/>
            <person name="Pesole G."/>
            <person name="Phillippy A.M."/>
            <person name="Ponting C.P."/>
            <person name="Pop M."/>
            <person name="Porcelli D."/>
            <person name="Powell J.R."/>
            <person name="Prohaska S."/>
            <person name="Pruitt K."/>
            <person name="Puig M."/>
            <person name="Quesneville H."/>
            <person name="Ram K.R."/>
            <person name="Rand D."/>
            <person name="Rasmussen M.D."/>
            <person name="Reed L.K."/>
            <person name="Reenan R."/>
            <person name="Reily A."/>
            <person name="Remington K.A."/>
            <person name="Rieger T.T."/>
            <person name="Ritchie M.G."/>
            <person name="Robin C."/>
            <person name="Rogers Y.H."/>
            <person name="Rohde C."/>
            <person name="Rozas J."/>
            <person name="Rubenfield M.J."/>
            <person name="Ruiz A."/>
            <person name="Russo S."/>
            <person name="Salzberg S.L."/>
            <person name="Sanchez-Gracia A."/>
            <person name="Saranga D.J."/>
            <person name="Sato H."/>
            <person name="Schaeffer S.W."/>
            <person name="Schatz M.C."/>
            <person name="Schlenke T."/>
            <person name="Schwartz R."/>
            <person name="Segarra C."/>
            <person name="Singh R.S."/>
            <person name="Sirot L."/>
            <person name="Sirota M."/>
            <person name="Sisneros N.B."/>
            <person name="Smith C.D."/>
            <person name="Smith T.F."/>
            <person name="Spieth J."/>
            <person name="Stage D.E."/>
            <person name="Stark A."/>
            <person name="Stephan W."/>
            <person name="Strausberg R.L."/>
            <person name="Strempel S."/>
            <person name="Sturgill D."/>
            <person name="Sutton G."/>
            <person name="Sutton G.G."/>
            <person name="Tao W."/>
            <person name="Teichmann S."/>
            <person name="Tobari Y.N."/>
            <person name="Tomimura Y."/>
            <person name="Tsolas J.M."/>
            <person name="Valente V.L."/>
            <person name="Venter E."/>
            <person name="Venter J.C."/>
            <person name="Vicario S."/>
            <person name="Vieira F.G."/>
            <person name="Vilella A.J."/>
            <person name="Villasante A."/>
            <person name="Walenz B."/>
            <person name="Wang J."/>
            <person name="Wasserman M."/>
            <person name="Watts T."/>
            <person name="Wilson D."/>
            <person name="Wilson R.K."/>
            <person name="Wing R.A."/>
            <person name="Wolfner M.F."/>
            <person name="Wong A."/>
            <person name="Wong G.K."/>
            <person name="Wu C.I."/>
            <person name="Wu G."/>
            <person name="Yamamoto D."/>
            <person name="Yang H.P."/>
            <person name="Yang S.P."/>
            <person name="Yorke J.A."/>
            <person name="Yoshida K."/>
            <person name="Zdobnov E."/>
            <person name="Zhang P."/>
            <person name="Zhang Y."/>
            <person name="Zimin A.V."/>
            <person name="Baldwin J."/>
            <person name="Abdouelleil A."/>
            <person name="Abdulkadir J."/>
            <person name="Abebe A."/>
            <person name="Abera B."/>
            <person name="Abreu J."/>
            <person name="Acer S.C."/>
            <person name="Aftuck L."/>
            <person name="Alexander A."/>
            <person name="An P."/>
            <person name="Anderson E."/>
            <person name="Anderson S."/>
            <person name="Arachi H."/>
            <person name="Azer M."/>
            <person name="Bachantsang P."/>
            <person name="Barry A."/>
            <person name="Bayul T."/>
            <person name="Berlin A."/>
            <person name="Bessette D."/>
            <person name="Bloom T."/>
            <person name="Blye J."/>
            <person name="Boguslavskiy L."/>
            <person name="Bonnet C."/>
            <person name="Boukhgalter B."/>
            <person name="Bourzgui I."/>
            <person name="Brown A."/>
            <person name="Cahill P."/>
            <person name="Channer S."/>
            <person name="Cheshatsang Y."/>
            <person name="Chuda L."/>
            <person name="Citroen M."/>
            <person name="Collymore A."/>
            <person name="Cooke P."/>
            <person name="Costello M."/>
            <person name="D'Aco K."/>
            <person name="Daza R."/>
            <person name="De Haan G."/>
            <person name="DeGray S."/>
            <person name="DeMaso C."/>
            <person name="Dhargay N."/>
            <person name="Dooley K."/>
            <person name="Dooley E."/>
            <person name="Doricent M."/>
            <person name="Dorje P."/>
            <person name="Dorjee K."/>
            <person name="Dupes A."/>
            <person name="Elong R."/>
            <person name="Falk J."/>
            <person name="Farina A."/>
            <person name="Faro S."/>
            <person name="Ferguson D."/>
            <person name="Fisher S."/>
            <person name="Foley C.D."/>
            <person name="Franke A."/>
            <person name="Friedrich D."/>
            <person name="Gadbois L."/>
            <person name="Gearin G."/>
            <person name="Gearin C.R."/>
            <person name="Giannoukos G."/>
            <person name="Goode T."/>
            <person name="Graham J."/>
            <person name="Grandbois E."/>
            <person name="Grewal S."/>
            <person name="Gyaltsen K."/>
            <person name="Hafez N."/>
            <person name="Hagos B."/>
            <person name="Hall J."/>
            <person name="Henson C."/>
            <person name="Hollinger A."/>
            <person name="Honan T."/>
            <person name="Huard M.D."/>
            <person name="Hughes L."/>
            <person name="Hurhula B."/>
            <person name="Husby M.E."/>
            <person name="Kamat A."/>
            <person name="Kanga B."/>
            <person name="Kashin S."/>
            <person name="Khazanovich D."/>
            <person name="Kisner P."/>
            <person name="Lance K."/>
            <person name="Lara M."/>
            <person name="Lee W."/>
            <person name="Lennon N."/>
            <person name="Letendre F."/>
            <person name="LeVine R."/>
            <person name="Lipovsky A."/>
            <person name="Liu X."/>
            <person name="Liu J."/>
            <person name="Liu S."/>
            <person name="Lokyitsang T."/>
            <person name="Lokyitsang Y."/>
            <person name="Lubonja R."/>
            <person name="Lui A."/>
            <person name="MacDonald P."/>
            <person name="Magnisalis V."/>
            <person name="Maru K."/>
            <person name="Matthews C."/>
            <person name="McCusker W."/>
            <person name="McDonough S."/>
            <person name="Mehta T."/>
            <person name="Meldrim J."/>
            <person name="Meneus L."/>
            <person name="Mihai O."/>
            <person name="Mihalev A."/>
            <person name="Mihova T."/>
            <person name="Mittelman R."/>
            <person name="Mlenga V."/>
            <person name="Montmayeur A."/>
            <person name="Mulrain L."/>
            <person name="Navidi A."/>
            <person name="Naylor J."/>
            <person name="Negash T."/>
            <person name="Nguyen T."/>
            <person name="Nguyen N."/>
            <person name="Nicol R."/>
            <person name="Norbu C."/>
            <person name="Norbu N."/>
            <person name="Novod N."/>
            <person name="O'Neill B."/>
            <person name="Osman S."/>
            <person name="Markiewicz E."/>
            <person name="Oyono O.L."/>
            <person name="Patti C."/>
            <person name="Phunkhang P."/>
            <person name="Pierre F."/>
            <person name="Priest M."/>
            <person name="Raghuraman S."/>
            <person name="Rege F."/>
            <person name="Reyes R."/>
            <person name="Rise C."/>
            <person name="Rogov P."/>
            <person name="Ross K."/>
            <person name="Ryan E."/>
            <person name="Settipalli S."/>
            <person name="Shea T."/>
            <person name="Sherpa N."/>
            <person name="Shi L."/>
            <person name="Shih D."/>
            <person name="Sparrow T."/>
            <person name="Spaulding J."/>
            <person name="Stalker J."/>
            <person name="Stange-Thomann N."/>
            <person name="Stavropoulos S."/>
            <person name="Stone C."/>
            <person name="Strader C."/>
            <person name="Tesfaye S."/>
            <person name="Thomson T."/>
            <person name="Thoulutsang Y."/>
            <person name="Thoulutsang D."/>
            <person name="Topham K."/>
            <person name="Topping I."/>
            <person name="Tsamla T."/>
            <person name="Vassiliev H."/>
            <person name="Vo A."/>
            <person name="Wangchuk T."/>
            <person name="Wangdi T."/>
            <person name="Weiand M."/>
            <person name="Wilkinson J."/>
            <person name="Wilson A."/>
            <person name="Yadav S."/>
            <person name="Young G."/>
            <person name="Yu Q."/>
            <person name="Zembek L."/>
            <person name="Zhong D."/>
            <person name="Zimmer A."/>
            <person name="Zwirko Z."/>
            <person name="Jaffe D.B."/>
            <person name="Alvarez P."/>
            <person name="Brockman W."/>
            <person name="Butler J."/>
            <person name="Chin C."/>
            <person name="Gnerre S."/>
            <person name="Grabherr M."/>
            <person name="Kleber M."/>
            <person name="Mauceli E."/>
            <person name="MacCallum I."/>
        </authorList>
    </citation>
    <scope>NUCLEOTIDE SEQUENCE [LARGE SCALE GENOMIC DNA]</scope>
    <source>
        <strain evidence="3">white501</strain>
    </source>
</reference>
<dbReference type="Bgee" id="FBgn0187842">
    <property type="expression patterns" value="Expressed in embryo and 3 other cell types or tissues"/>
</dbReference>
<accession>B4R5C7</accession>
<protein>
    <submittedName>
        <fullName evidence="2">GD16214</fullName>
    </submittedName>
</protein>
<keyword evidence="1" id="KW-0378">Hydrolase</keyword>
<dbReference type="InterPro" id="IPR000560">
    <property type="entry name" value="His_Pase_clade-2"/>
</dbReference>
<dbReference type="OrthoDB" id="6509975at2759"/>
<dbReference type="STRING" id="7240.B4R5C7"/>
<dbReference type="SUPFAM" id="SSF53254">
    <property type="entry name" value="Phosphoglycerate mutase-like"/>
    <property type="match status" value="1"/>
</dbReference>
<keyword evidence="3" id="KW-1185">Reference proteome</keyword>
<dbReference type="PANTHER" id="PTHR20963:SF51">
    <property type="entry name" value="MULTIPLE INOSITOL POLYPHOSPHATE PHOSPHATASE 1"/>
    <property type="match status" value="1"/>
</dbReference>
<dbReference type="HOGENOM" id="CLU_143734_0_0_1"/>
<organism evidence="2 3">
    <name type="scientific">Drosophila simulans</name>
    <name type="common">Fruit fly</name>
    <dbReference type="NCBI Taxonomy" id="7240"/>
    <lineage>
        <taxon>Eukaryota</taxon>
        <taxon>Metazoa</taxon>
        <taxon>Ecdysozoa</taxon>
        <taxon>Arthropoda</taxon>
        <taxon>Hexapoda</taxon>
        <taxon>Insecta</taxon>
        <taxon>Pterygota</taxon>
        <taxon>Neoptera</taxon>
        <taxon>Endopterygota</taxon>
        <taxon>Diptera</taxon>
        <taxon>Brachycera</taxon>
        <taxon>Muscomorpha</taxon>
        <taxon>Ephydroidea</taxon>
        <taxon>Drosophilidae</taxon>
        <taxon>Drosophila</taxon>
        <taxon>Sophophora</taxon>
    </lineage>
</organism>
<dbReference type="AlphaFoldDB" id="B4R5C7"/>